<dbReference type="InterPro" id="IPR043917">
    <property type="entry name" value="DUF5753"/>
</dbReference>
<dbReference type="EMBL" id="CP021748">
    <property type="protein sequence ID" value="ARX85044.1"/>
    <property type="molecule type" value="Genomic_DNA"/>
</dbReference>
<gene>
    <name evidence="2" type="ORF">SMD44_04502</name>
</gene>
<dbReference type="AlphaFoldDB" id="A0A1Z1WF23"/>
<dbReference type="Pfam" id="PF19054">
    <property type="entry name" value="DUF5753"/>
    <property type="match status" value="1"/>
</dbReference>
<evidence type="ECO:0000259" key="1">
    <source>
        <dbReference type="PROSITE" id="PS50943"/>
    </source>
</evidence>
<organism evidence="2 3">
    <name type="scientific">Streptomyces alboflavus</name>
    <dbReference type="NCBI Taxonomy" id="67267"/>
    <lineage>
        <taxon>Bacteria</taxon>
        <taxon>Bacillati</taxon>
        <taxon>Actinomycetota</taxon>
        <taxon>Actinomycetes</taxon>
        <taxon>Kitasatosporales</taxon>
        <taxon>Streptomycetaceae</taxon>
        <taxon>Streptomyces</taxon>
    </lineage>
</organism>
<keyword evidence="2" id="KW-0238">DNA-binding</keyword>
<dbReference type="SUPFAM" id="SSF47413">
    <property type="entry name" value="lambda repressor-like DNA-binding domains"/>
    <property type="match status" value="1"/>
</dbReference>
<feature type="domain" description="HTH cro/C1-type" evidence="1">
    <location>
        <begin position="18"/>
        <end position="73"/>
    </location>
</feature>
<evidence type="ECO:0000313" key="2">
    <source>
        <dbReference type="EMBL" id="ARX85044.1"/>
    </source>
</evidence>
<dbReference type="GO" id="GO:0003677">
    <property type="term" value="F:DNA binding"/>
    <property type="evidence" value="ECO:0007669"/>
    <property type="project" value="UniProtKB-KW"/>
</dbReference>
<dbReference type="SMART" id="SM00530">
    <property type="entry name" value="HTH_XRE"/>
    <property type="match status" value="1"/>
</dbReference>
<dbReference type="Pfam" id="PF13560">
    <property type="entry name" value="HTH_31"/>
    <property type="match status" value="1"/>
</dbReference>
<dbReference type="RefSeq" id="WP_030362350.1">
    <property type="nucleotide sequence ID" value="NZ_CP021748.1"/>
</dbReference>
<accession>A0A1Z1WF23</accession>
<protein>
    <submittedName>
        <fullName evidence="2">DNA-binding protein</fullName>
    </submittedName>
</protein>
<dbReference type="eggNOG" id="COG1426">
    <property type="taxonomic scope" value="Bacteria"/>
</dbReference>
<dbReference type="PROSITE" id="PS50943">
    <property type="entry name" value="HTH_CROC1"/>
    <property type="match status" value="1"/>
</dbReference>
<keyword evidence="3" id="KW-1185">Reference proteome</keyword>
<name>A0A1Z1WF23_9ACTN</name>
<dbReference type="Proteomes" id="UP000195880">
    <property type="component" value="Chromosome"/>
</dbReference>
<sequence>MPPRNRPTARQVRLGAELRRLRDAAGMTAREVAELLGSTSAQMSQMEAGIAGVSEARVRRLAAHYACGDSGLVEGLVAMATDRTKGWWEEYRGVLPPAFLDLAELEHHATFLHVTATAHVPGILQTEDYARAVFAYPSPELPSAELEPRVAHCLGRRVAVERPGAVPYEAVLHESVLRTRVADRHVARAQLARILRQSERPNVTVRVIPFDVDGFAGANAAALYLGGPVPPLDTAKRDEPHGGPFLDAEPQLALFRALFRKVTSASLDPARSRDFIHRLAKEL</sequence>
<dbReference type="InterPro" id="IPR001387">
    <property type="entry name" value="Cro/C1-type_HTH"/>
</dbReference>
<reference evidence="2 3" key="1">
    <citation type="submission" date="2017-05" db="EMBL/GenBank/DDBJ databases">
        <title>Streptomyces alboflavus Genome sequencing and assembly.</title>
        <authorList>
            <person name="Wang Y."/>
            <person name="Du B."/>
            <person name="Ding Y."/>
            <person name="Liu H."/>
            <person name="Hou Q."/>
            <person name="Liu K."/>
            <person name="Wang C."/>
            <person name="Yao L."/>
        </authorList>
    </citation>
    <scope>NUCLEOTIDE SEQUENCE [LARGE SCALE GENOMIC DNA]</scope>
    <source>
        <strain evidence="2 3">MDJK44</strain>
    </source>
</reference>
<dbReference type="InterPro" id="IPR010982">
    <property type="entry name" value="Lambda_DNA-bd_dom_sf"/>
</dbReference>
<dbReference type="CDD" id="cd00093">
    <property type="entry name" value="HTH_XRE"/>
    <property type="match status" value="1"/>
</dbReference>
<dbReference type="KEGG" id="salf:SMD44_04502"/>
<dbReference type="Gene3D" id="1.10.260.40">
    <property type="entry name" value="lambda repressor-like DNA-binding domains"/>
    <property type="match status" value="1"/>
</dbReference>
<dbReference type="OrthoDB" id="3462393at2"/>
<evidence type="ECO:0000313" key="3">
    <source>
        <dbReference type="Proteomes" id="UP000195880"/>
    </source>
</evidence>
<proteinExistence type="predicted"/>
<dbReference type="STRING" id="67267.GCA_000716675_07159"/>